<evidence type="ECO:0000256" key="2">
    <source>
        <dbReference type="SAM" id="Phobius"/>
    </source>
</evidence>
<keyword evidence="2" id="KW-1133">Transmembrane helix</keyword>
<dbReference type="AlphaFoldDB" id="A0ABD3LZL4"/>
<comment type="caution">
    <text evidence="3">The sequence shown here is derived from an EMBL/GenBank/DDBJ whole genome shotgun (WGS) entry which is preliminary data.</text>
</comment>
<dbReference type="InterPro" id="IPR027417">
    <property type="entry name" value="P-loop_NTPase"/>
</dbReference>
<protein>
    <recommendedName>
        <fullName evidence="5">Sulfotransferase domain-containing protein</fullName>
    </recommendedName>
</protein>
<feature type="transmembrane region" description="Helical" evidence="2">
    <location>
        <begin position="12"/>
        <end position="35"/>
    </location>
</feature>
<dbReference type="Proteomes" id="UP001530293">
    <property type="component" value="Unassembled WGS sequence"/>
</dbReference>
<dbReference type="EMBL" id="JALLBG020000271">
    <property type="protein sequence ID" value="KAL3757188.1"/>
    <property type="molecule type" value="Genomic_DNA"/>
</dbReference>
<feature type="region of interest" description="Disordered" evidence="1">
    <location>
        <begin position="377"/>
        <end position="431"/>
    </location>
</feature>
<sequence>MRSSSNCASKISATTATGILSFIAIICGTVAWFHMQSIHDTHRPPSNIQQLDLETSHNNRQSNDQHHRHRRLSNALPNGGCELTWPTDPPPGTEITYAASYPGCGARMTWNLVEALTGFVTGDDWNNNGLGSNVVTVKTHYPQSNGILVDFDDQIQRVFIVIRNPLKSIPSFFNHIYEMRNHLPVHSERAPLEEWIKWRNAYIDTEIAEYKKFIIYWMDRYTPENRLLITYEGLTDDVIGAEVTKGLSLFLGQAKGVTTIHPDSVPCIWRAVVKNEPPAQQAAQIMKLQSLAVNQPPGVHQQQQQQPLQQGTTLVVQPQQTANIAQLNLSNNAAIAQPTSQSIEQKQQPPLEQQQDLDSDSDSLDDLLREMEKKLADGKKLLQQQEPNGRRLLRTTQQQKHPTDHYRHRRLDPGHHNSQRKGPDVPRPYTPEQLDKMMKMLTEVALRYQNVDARLYHIMMGYYEQVRVARAELLGPEGGGGAVPPPPGGFY</sequence>
<dbReference type="Gene3D" id="3.40.50.300">
    <property type="entry name" value="P-loop containing nucleotide triphosphate hydrolases"/>
    <property type="match status" value="1"/>
</dbReference>
<evidence type="ECO:0000313" key="4">
    <source>
        <dbReference type="Proteomes" id="UP001530293"/>
    </source>
</evidence>
<dbReference type="SUPFAM" id="SSF52540">
    <property type="entry name" value="P-loop containing nucleoside triphosphate hydrolases"/>
    <property type="match status" value="1"/>
</dbReference>
<keyword evidence="4" id="KW-1185">Reference proteome</keyword>
<reference evidence="3 4" key="1">
    <citation type="submission" date="2024-10" db="EMBL/GenBank/DDBJ databases">
        <title>Updated reference genomes for cyclostephanoid diatoms.</title>
        <authorList>
            <person name="Roberts W.R."/>
            <person name="Alverson A.J."/>
        </authorList>
    </citation>
    <scope>NUCLEOTIDE SEQUENCE [LARGE SCALE GENOMIC DNA]</scope>
    <source>
        <strain evidence="3 4">AJA232-27</strain>
    </source>
</reference>
<keyword evidence="2" id="KW-0472">Membrane</keyword>
<feature type="region of interest" description="Disordered" evidence="1">
    <location>
        <begin position="337"/>
        <end position="362"/>
    </location>
</feature>
<gene>
    <name evidence="3" type="ORF">ACHAWU_007993</name>
</gene>
<name>A0ABD3LZL4_9STRA</name>
<proteinExistence type="predicted"/>
<feature type="compositionally biased region" description="Polar residues" evidence="1">
    <location>
        <begin position="337"/>
        <end position="352"/>
    </location>
</feature>
<keyword evidence="2" id="KW-0812">Transmembrane</keyword>
<feature type="compositionally biased region" description="Basic and acidic residues" evidence="1">
    <location>
        <begin position="401"/>
        <end position="415"/>
    </location>
</feature>
<evidence type="ECO:0000256" key="1">
    <source>
        <dbReference type="SAM" id="MobiDB-lite"/>
    </source>
</evidence>
<evidence type="ECO:0008006" key="5">
    <source>
        <dbReference type="Google" id="ProtNLM"/>
    </source>
</evidence>
<organism evidence="3 4">
    <name type="scientific">Discostella pseudostelligera</name>
    <dbReference type="NCBI Taxonomy" id="259834"/>
    <lineage>
        <taxon>Eukaryota</taxon>
        <taxon>Sar</taxon>
        <taxon>Stramenopiles</taxon>
        <taxon>Ochrophyta</taxon>
        <taxon>Bacillariophyta</taxon>
        <taxon>Coscinodiscophyceae</taxon>
        <taxon>Thalassiosirophycidae</taxon>
        <taxon>Stephanodiscales</taxon>
        <taxon>Stephanodiscaceae</taxon>
        <taxon>Discostella</taxon>
    </lineage>
</organism>
<accession>A0ABD3LZL4</accession>
<evidence type="ECO:0000313" key="3">
    <source>
        <dbReference type="EMBL" id="KAL3757188.1"/>
    </source>
</evidence>